<evidence type="ECO:0000313" key="1">
    <source>
        <dbReference type="EMBL" id="ACU13183.1"/>
    </source>
</evidence>
<name>C6SVB0_SOYBN</name>
<sequence>MGRVIGGDGTGSSGGKSEMSISLGCMTGGTTGCSSGINSVCRRFLAANAMSICMLENEIAINKPKIIQLSHLEAMAI</sequence>
<dbReference type="AlphaFoldDB" id="C6SVB0"/>
<proteinExistence type="evidence at transcript level"/>
<accession>C6SVB0</accession>
<reference evidence="1" key="1">
    <citation type="submission" date="2009-08" db="EMBL/GenBank/DDBJ databases">
        <authorList>
            <person name="Cheung F."/>
            <person name="Xiao Y."/>
            <person name="Chan A."/>
            <person name="Moskal W."/>
            <person name="Town C.D."/>
        </authorList>
    </citation>
    <scope>NUCLEOTIDE SEQUENCE</scope>
</reference>
<dbReference type="EMBL" id="BT089103">
    <property type="protein sequence ID" value="ACU13183.1"/>
    <property type="molecule type" value="mRNA"/>
</dbReference>
<dbReference type="PROSITE" id="PS51257">
    <property type="entry name" value="PROKAR_LIPOPROTEIN"/>
    <property type="match status" value="1"/>
</dbReference>
<organism evidence="1">
    <name type="scientific">Glycine max</name>
    <name type="common">Soybean</name>
    <name type="synonym">Glycine hispida</name>
    <dbReference type="NCBI Taxonomy" id="3847"/>
    <lineage>
        <taxon>Eukaryota</taxon>
        <taxon>Viridiplantae</taxon>
        <taxon>Streptophyta</taxon>
        <taxon>Embryophyta</taxon>
        <taxon>Tracheophyta</taxon>
        <taxon>Spermatophyta</taxon>
        <taxon>Magnoliopsida</taxon>
        <taxon>eudicotyledons</taxon>
        <taxon>Gunneridae</taxon>
        <taxon>Pentapetalae</taxon>
        <taxon>rosids</taxon>
        <taxon>fabids</taxon>
        <taxon>Fabales</taxon>
        <taxon>Fabaceae</taxon>
        <taxon>Papilionoideae</taxon>
        <taxon>50 kb inversion clade</taxon>
        <taxon>NPAAA clade</taxon>
        <taxon>indigoferoid/millettioid clade</taxon>
        <taxon>Phaseoleae</taxon>
        <taxon>Glycine</taxon>
        <taxon>Glycine subgen. Soja</taxon>
    </lineage>
</organism>
<protein>
    <submittedName>
        <fullName evidence="1">Uncharacterized protein</fullName>
    </submittedName>
</protein>